<proteinExistence type="predicted"/>
<comment type="caution">
    <text evidence="6">The sequence shown here is derived from an EMBL/GenBank/DDBJ whole genome shotgun (WGS) entry which is preliminary data.</text>
</comment>
<sequence length="306" mass="35142">MNKLNHFLFPLFAILALASCSDDNGSKESAEANVNANQYIGMSTVGNPMMPPEVSRLEFPKVKGGSSMIIVHKALLNKRTGERGVNFCTEWDTSKKSLRWSCYQMYRGIRKPHTNRYRSDTNQYPRDENIPTAYQFNRDPFWRTGYDHGHICPSADRLGSREANIQTFYLSNMMPQVHAFNDGVWKNMEEQIRSWNQDSFRDTLYVCKGGTIDNPNQILTTLGQGLIVPKYFFMAVLCKNKMGYKALGFWVEHENNGDTSLSKYVVNIHELEQKTGIDFFCNLPDAIERRVETLPVEKVQRAWGLP</sequence>
<accession>A0A096BJ35</accession>
<dbReference type="Pfam" id="PF01223">
    <property type="entry name" value="Endonuclease_NS"/>
    <property type="match status" value="1"/>
</dbReference>
<feature type="active site" description="Proton acceptor" evidence="1">
    <location>
        <position position="150"/>
    </location>
</feature>
<dbReference type="InterPro" id="IPR044925">
    <property type="entry name" value="His-Me_finger_sf"/>
</dbReference>
<feature type="chain" id="PRO_5001917368" evidence="3">
    <location>
        <begin position="19"/>
        <end position="306"/>
    </location>
</feature>
<dbReference type="PROSITE" id="PS51257">
    <property type="entry name" value="PROKAR_LIPOPROTEIN"/>
    <property type="match status" value="1"/>
</dbReference>
<keyword evidence="3" id="KW-0732">Signal</keyword>
<feature type="domain" description="ENPP1-3/EXOG-like endonuclease/phosphodiesterase" evidence="4">
    <location>
        <begin position="84"/>
        <end position="286"/>
    </location>
</feature>
<gene>
    <name evidence="6" type="ORF">HMPREF2137_12150</name>
</gene>
<feature type="signal peptide" evidence="3">
    <location>
        <begin position="1"/>
        <end position="18"/>
    </location>
</feature>
<name>A0A096BJ35_9BACT</name>
<dbReference type="InterPro" id="IPR001604">
    <property type="entry name" value="Endo_G_ENPP1-like_dom"/>
</dbReference>
<dbReference type="AlphaFoldDB" id="A0A096BJ35"/>
<evidence type="ECO:0000256" key="1">
    <source>
        <dbReference type="PIRSR" id="PIRSR640255-1"/>
    </source>
</evidence>
<evidence type="ECO:0000256" key="3">
    <source>
        <dbReference type="SAM" id="SignalP"/>
    </source>
</evidence>
<keyword evidence="6" id="KW-0378">Hydrolase</keyword>
<organism evidence="6 7">
    <name type="scientific">Hoylesella buccalis DNF00853</name>
    <dbReference type="NCBI Taxonomy" id="1401074"/>
    <lineage>
        <taxon>Bacteria</taxon>
        <taxon>Pseudomonadati</taxon>
        <taxon>Bacteroidota</taxon>
        <taxon>Bacteroidia</taxon>
        <taxon>Bacteroidales</taxon>
        <taxon>Prevotellaceae</taxon>
        <taxon>Hoylesella</taxon>
    </lineage>
</organism>
<keyword evidence="6" id="KW-0540">Nuclease</keyword>
<evidence type="ECO:0000259" key="4">
    <source>
        <dbReference type="SMART" id="SM00477"/>
    </source>
</evidence>
<dbReference type="RefSeq" id="WP_023057179.1">
    <property type="nucleotide sequence ID" value="NZ_JRNN01000095.1"/>
</dbReference>
<protein>
    <submittedName>
        <fullName evidence="6">Endonuclease</fullName>
    </submittedName>
</protein>
<dbReference type="InterPro" id="IPR044929">
    <property type="entry name" value="DNA/RNA_non-sp_Endonuclease_sf"/>
</dbReference>
<dbReference type="PANTHER" id="PTHR13966:SF5">
    <property type="entry name" value="ENDONUCLEASE G, MITOCHONDRIAL"/>
    <property type="match status" value="1"/>
</dbReference>
<feature type="binding site" evidence="2">
    <location>
        <position position="181"/>
    </location>
    <ligand>
        <name>Mg(2+)</name>
        <dbReference type="ChEBI" id="CHEBI:18420"/>
        <note>catalytic</note>
    </ligand>
</feature>
<dbReference type="SMART" id="SM00892">
    <property type="entry name" value="Endonuclease_NS"/>
    <property type="match status" value="1"/>
</dbReference>
<dbReference type="Gene3D" id="3.40.570.10">
    <property type="entry name" value="Extracellular Endonuclease, subunit A"/>
    <property type="match status" value="1"/>
</dbReference>
<dbReference type="OrthoDB" id="9811262at2"/>
<dbReference type="InterPro" id="IPR020821">
    <property type="entry name" value="ENPP1-3/EXOG-like_nuc-like"/>
</dbReference>
<dbReference type="GO" id="GO:0016787">
    <property type="term" value="F:hydrolase activity"/>
    <property type="evidence" value="ECO:0007669"/>
    <property type="project" value="InterPro"/>
</dbReference>
<keyword evidence="6" id="KW-0255">Endonuclease</keyword>
<evidence type="ECO:0000313" key="7">
    <source>
        <dbReference type="Proteomes" id="UP000029556"/>
    </source>
</evidence>
<dbReference type="InterPro" id="IPR040255">
    <property type="entry name" value="Non-specific_endonuclease"/>
</dbReference>
<dbReference type="Proteomes" id="UP000029556">
    <property type="component" value="Unassembled WGS sequence"/>
</dbReference>
<dbReference type="SMART" id="SM00477">
    <property type="entry name" value="NUC"/>
    <property type="match status" value="1"/>
</dbReference>
<dbReference type="PANTHER" id="PTHR13966">
    <property type="entry name" value="ENDONUCLEASE RELATED"/>
    <property type="match status" value="1"/>
</dbReference>
<feature type="domain" description="DNA/RNA non-specific endonuclease/pyrophosphatase/phosphodiesterase" evidence="5">
    <location>
        <begin position="83"/>
        <end position="286"/>
    </location>
</feature>
<dbReference type="GO" id="GO:0004519">
    <property type="term" value="F:endonuclease activity"/>
    <property type="evidence" value="ECO:0007669"/>
    <property type="project" value="UniProtKB-KW"/>
</dbReference>
<evidence type="ECO:0000259" key="5">
    <source>
        <dbReference type="SMART" id="SM00892"/>
    </source>
</evidence>
<evidence type="ECO:0000313" key="6">
    <source>
        <dbReference type="EMBL" id="KGF33164.1"/>
    </source>
</evidence>
<dbReference type="GO" id="GO:0003676">
    <property type="term" value="F:nucleic acid binding"/>
    <property type="evidence" value="ECO:0007669"/>
    <property type="project" value="InterPro"/>
</dbReference>
<dbReference type="SUPFAM" id="SSF54060">
    <property type="entry name" value="His-Me finger endonucleases"/>
    <property type="match status" value="1"/>
</dbReference>
<evidence type="ECO:0000256" key="2">
    <source>
        <dbReference type="PIRSR" id="PIRSR640255-2"/>
    </source>
</evidence>
<reference evidence="6 7" key="1">
    <citation type="submission" date="2014-07" db="EMBL/GenBank/DDBJ databases">
        <authorList>
            <person name="McCorrison J."/>
            <person name="Sanka R."/>
            <person name="Torralba M."/>
            <person name="Gillis M."/>
            <person name="Haft D.H."/>
            <person name="Methe B."/>
            <person name="Sutton G."/>
            <person name="Nelson K.E."/>
        </authorList>
    </citation>
    <scope>NUCLEOTIDE SEQUENCE [LARGE SCALE GENOMIC DNA]</scope>
    <source>
        <strain evidence="6 7">DNF00853</strain>
    </source>
</reference>
<dbReference type="GO" id="GO:0046872">
    <property type="term" value="F:metal ion binding"/>
    <property type="evidence" value="ECO:0007669"/>
    <property type="project" value="UniProtKB-KW"/>
</dbReference>
<dbReference type="EMBL" id="JRNN01000095">
    <property type="protein sequence ID" value="KGF33164.1"/>
    <property type="molecule type" value="Genomic_DNA"/>
</dbReference>
<keyword evidence="2" id="KW-0479">Metal-binding</keyword>